<feature type="compositionally biased region" description="Basic and acidic residues" evidence="1">
    <location>
        <begin position="146"/>
        <end position="156"/>
    </location>
</feature>
<organism evidence="2 3">
    <name type="scientific">Steccherinum ochraceum</name>
    <dbReference type="NCBI Taxonomy" id="92696"/>
    <lineage>
        <taxon>Eukaryota</taxon>
        <taxon>Fungi</taxon>
        <taxon>Dikarya</taxon>
        <taxon>Basidiomycota</taxon>
        <taxon>Agaricomycotina</taxon>
        <taxon>Agaricomycetes</taxon>
        <taxon>Polyporales</taxon>
        <taxon>Steccherinaceae</taxon>
        <taxon>Steccherinum</taxon>
    </lineage>
</organism>
<accession>A0A4R0R3S5</accession>
<evidence type="ECO:0000313" key="3">
    <source>
        <dbReference type="Proteomes" id="UP000292702"/>
    </source>
</evidence>
<feature type="compositionally biased region" description="Low complexity" evidence="1">
    <location>
        <begin position="117"/>
        <end position="132"/>
    </location>
</feature>
<keyword evidence="3" id="KW-1185">Reference proteome</keyword>
<dbReference type="AlphaFoldDB" id="A0A4R0R3S5"/>
<sequence length="208" mass="22360">MSSSIRALTKHTRTISRSLHTRTPSSSTRAFHTPFAVLSSSSPLEKAPPPSSNVSSSLYEKQQDHSLEPTGQKRTYYVVSEPDPAHTPYEVPSGAYPTSAPYQNYPATEAPVHNTRSSTSSSSAHPTLTSAAPQNESGVKESASVRFREAQGEMGERGGSYGGLGLMDEATTSKGQGELASRNPQPDQPDVAEKNSKLGIKNAWKERK</sequence>
<comment type="caution">
    <text evidence="2">The sequence shown here is derived from an EMBL/GenBank/DDBJ whole genome shotgun (WGS) entry which is preliminary data.</text>
</comment>
<proteinExistence type="predicted"/>
<dbReference type="EMBL" id="RWJN01000426">
    <property type="protein sequence ID" value="TCD61832.1"/>
    <property type="molecule type" value="Genomic_DNA"/>
</dbReference>
<feature type="compositionally biased region" description="Polar residues" evidence="1">
    <location>
        <begin position="15"/>
        <end position="30"/>
    </location>
</feature>
<dbReference type="Proteomes" id="UP000292702">
    <property type="component" value="Unassembled WGS sequence"/>
</dbReference>
<evidence type="ECO:0000313" key="2">
    <source>
        <dbReference type="EMBL" id="TCD61832.1"/>
    </source>
</evidence>
<dbReference type="OrthoDB" id="3355886at2759"/>
<gene>
    <name evidence="2" type="ORF">EIP91_007851</name>
</gene>
<protein>
    <submittedName>
        <fullName evidence="2">Uncharacterized protein</fullName>
    </submittedName>
</protein>
<feature type="region of interest" description="Disordered" evidence="1">
    <location>
        <begin position="1"/>
        <end position="208"/>
    </location>
</feature>
<name>A0A4R0R3S5_9APHY</name>
<reference evidence="2 3" key="1">
    <citation type="submission" date="2018-11" db="EMBL/GenBank/DDBJ databases">
        <title>Genome assembly of Steccherinum ochraceum LE-BIN_3174, the white-rot fungus of the Steccherinaceae family (The Residual Polyporoid clade, Polyporales, Basidiomycota).</title>
        <authorList>
            <person name="Fedorova T.V."/>
            <person name="Glazunova O.A."/>
            <person name="Landesman E.O."/>
            <person name="Moiseenko K.V."/>
            <person name="Psurtseva N.V."/>
            <person name="Savinova O.S."/>
            <person name="Shakhova N.V."/>
            <person name="Tyazhelova T.V."/>
            <person name="Vasina D.V."/>
        </authorList>
    </citation>
    <scope>NUCLEOTIDE SEQUENCE [LARGE SCALE GENOMIC DNA]</scope>
    <source>
        <strain evidence="2 3">LE-BIN_3174</strain>
    </source>
</reference>
<evidence type="ECO:0000256" key="1">
    <source>
        <dbReference type="SAM" id="MobiDB-lite"/>
    </source>
</evidence>